<proteinExistence type="predicted"/>
<accession>A0ABW7J4D4</accession>
<reference evidence="1 2" key="1">
    <citation type="submission" date="2024-10" db="EMBL/GenBank/DDBJ databases">
        <authorList>
            <person name="Yibar A."/>
            <person name="Saticioglu I.B."/>
            <person name="Duman M."/>
            <person name="Ajmi N."/>
            <person name="Gurler F."/>
            <person name="Ay H."/>
            <person name="Onuk E."/>
            <person name="Guler S."/>
            <person name="Romalde J.L."/>
        </authorList>
    </citation>
    <scope>NUCLEOTIDE SEQUENCE [LARGE SCALE GENOMIC DNA]</scope>
    <source>
        <strain evidence="1 2">1-TCBS-A</strain>
    </source>
</reference>
<dbReference type="Proteomes" id="UP001607221">
    <property type="component" value="Unassembled WGS sequence"/>
</dbReference>
<sequence>MSRISVCNGCSRVHHYIVSGRETNAPEIDDKPITLTSFTSGTLCQGHVWKITNEELLVDLVANLLMGKQLHVERILASAPDRPVRLRENAINDAIQKLTLDESEAPYHRDGLLFQMFSWVAAHAVKNEGSIIRAPHLVPAHKGFDGLQINVKDGLVEDVIIFEDKATDNPRDTVRELVWPEFEEFHAGQRESELEQEVTTLLRTNPDAVDDLTEAIETIFWEQSRKFRVAITADSGHLDEKGRARLFKGYDKVITNRKVDSRRAELVHISNLRTWMQQFSEKTIQKLNTYRASNNV</sequence>
<protein>
    <submittedName>
        <fullName evidence="1">Uncharacterized protein</fullName>
    </submittedName>
</protein>
<evidence type="ECO:0000313" key="1">
    <source>
        <dbReference type="EMBL" id="MFH0269923.1"/>
    </source>
</evidence>
<name>A0ABW7J4D4_9VIBR</name>
<comment type="caution">
    <text evidence="1">The sequence shown here is derived from an EMBL/GenBank/DDBJ whole genome shotgun (WGS) entry which is preliminary data.</text>
</comment>
<organism evidence="1 2">
    <name type="scientific">Vibrio jasicida</name>
    <dbReference type="NCBI Taxonomy" id="766224"/>
    <lineage>
        <taxon>Bacteria</taxon>
        <taxon>Pseudomonadati</taxon>
        <taxon>Pseudomonadota</taxon>
        <taxon>Gammaproteobacteria</taxon>
        <taxon>Vibrionales</taxon>
        <taxon>Vibrionaceae</taxon>
        <taxon>Vibrio</taxon>
    </lineage>
</organism>
<dbReference type="RefSeq" id="WP_334543039.1">
    <property type="nucleotide sequence ID" value="NZ_JBIHSE010000001.1"/>
</dbReference>
<keyword evidence="2" id="KW-1185">Reference proteome</keyword>
<evidence type="ECO:0000313" key="2">
    <source>
        <dbReference type="Proteomes" id="UP001607221"/>
    </source>
</evidence>
<dbReference type="EMBL" id="JBIHSE010000001">
    <property type="protein sequence ID" value="MFH0269923.1"/>
    <property type="molecule type" value="Genomic_DNA"/>
</dbReference>
<gene>
    <name evidence="1" type="ORF">ACGRHZ_00865</name>
</gene>